<keyword evidence="3" id="KW-0648">Protein biosynthesis</keyword>
<dbReference type="PANTHER" id="PTHR23001:SF3">
    <property type="entry name" value="EUKARYOTIC TRANSLATION INITIATION FACTOR 2 SUBUNIT 2"/>
    <property type="match status" value="1"/>
</dbReference>
<reference evidence="6" key="1">
    <citation type="submission" date="2023-10" db="EMBL/GenBank/DDBJ databases">
        <authorList>
            <person name="Chen Y."/>
            <person name="Shah S."/>
            <person name="Dougan E. K."/>
            <person name="Thang M."/>
            <person name="Chan C."/>
        </authorList>
    </citation>
    <scope>NUCLEOTIDE SEQUENCE [LARGE SCALE GENOMIC DNA]</scope>
</reference>
<evidence type="ECO:0000313" key="7">
    <source>
        <dbReference type="Proteomes" id="UP001189429"/>
    </source>
</evidence>
<dbReference type="InterPro" id="IPR016190">
    <property type="entry name" value="Transl_init_fac_IF2/IF5_Zn-bd"/>
</dbReference>
<feature type="compositionally biased region" description="Basic residues" evidence="4">
    <location>
        <begin position="13"/>
        <end position="22"/>
    </location>
</feature>
<dbReference type="Pfam" id="PF01873">
    <property type="entry name" value="eIF-5_eIF-2B"/>
    <property type="match status" value="1"/>
</dbReference>
<name>A0ABN9P8J2_9DINO</name>
<dbReference type="InterPro" id="IPR045196">
    <property type="entry name" value="IF2/IF5"/>
</dbReference>
<organism evidence="6 7">
    <name type="scientific">Prorocentrum cordatum</name>
    <dbReference type="NCBI Taxonomy" id="2364126"/>
    <lineage>
        <taxon>Eukaryota</taxon>
        <taxon>Sar</taxon>
        <taxon>Alveolata</taxon>
        <taxon>Dinophyceae</taxon>
        <taxon>Prorocentrales</taxon>
        <taxon>Prorocentraceae</taxon>
        <taxon>Prorocentrum</taxon>
    </lineage>
</organism>
<dbReference type="Gene3D" id="3.30.30.170">
    <property type="match status" value="1"/>
</dbReference>
<dbReference type="SMART" id="SM00653">
    <property type="entry name" value="eIF2B_5"/>
    <property type="match status" value="1"/>
</dbReference>
<keyword evidence="2" id="KW-0396">Initiation factor</keyword>
<evidence type="ECO:0000256" key="3">
    <source>
        <dbReference type="ARBA" id="ARBA00022917"/>
    </source>
</evidence>
<evidence type="ECO:0000313" key="6">
    <source>
        <dbReference type="EMBL" id="CAK0788268.1"/>
    </source>
</evidence>
<keyword evidence="7" id="KW-1185">Reference proteome</keyword>
<dbReference type="InterPro" id="IPR002735">
    <property type="entry name" value="Transl_init_fac_IF2/IF5_dom"/>
</dbReference>
<dbReference type="Proteomes" id="UP001189429">
    <property type="component" value="Unassembled WGS sequence"/>
</dbReference>
<feature type="domain" description="Translation initiation factor IF2/IF5" evidence="5">
    <location>
        <begin position="71"/>
        <end position="193"/>
    </location>
</feature>
<evidence type="ECO:0000256" key="4">
    <source>
        <dbReference type="SAM" id="MobiDB-lite"/>
    </source>
</evidence>
<comment type="caution">
    <text evidence="6">The sequence shown here is derived from an EMBL/GenBank/DDBJ whole genome shotgun (WGS) entry which is preliminary data.</text>
</comment>
<comment type="similarity">
    <text evidence="1">Belongs to the eIF-2-beta/eIF-5 family.</text>
</comment>
<dbReference type="SUPFAM" id="SSF75689">
    <property type="entry name" value="Zinc-binding domain of translation initiation factor 2 beta"/>
    <property type="match status" value="1"/>
</dbReference>
<evidence type="ECO:0000256" key="1">
    <source>
        <dbReference type="ARBA" id="ARBA00010397"/>
    </source>
</evidence>
<dbReference type="EMBL" id="CAUYUJ010000018">
    <property type="protein sequence ID" value="CAK0788268.1"/>
    <property type="molecule type" value="Genomic_DNA"/>
</dbReference>
<protein>
    <recommendedName>
        <fullName evidence="5">Translation initiation factor IF2/IF5 domain-containing protein</fullName>
    </recommendedName>
</protein>
<dbReference type="PANTHER" id="PTHR23001">
    <property type="entry name" value="EUKARYOTIC TRANSLATION INITIATION FACTOR"/>
    <property type="match status" value="1"/>
</dbReference>
<sequence>MGDEGEPEFDFGKKKKPKKEKKEKRDKADEDEKEVQLTSVDWSKGPEYTYQEMLARMYEIVENKCPTLGVAKKHVLKPPQVVRVGSKRVAWVNFAEICQMIKRPSDHVVSFVLAEFGTEGSVAGSATARAEGAGADGQLVLKGRYLPKHLESVLRKYIKDYVTCHMCKGADTELVKDSSTRLWAVKCNVCGADRTTTSIKSGYHSVTKADRRAAKQAKG</sequence>
<evidence type="ECO:0000259" key="5">
    <source>
        <dbReference type="SMART" id="SM00653"/>
    </source>
</evidence>
<accession>A0ABN9P8J2</accession>
<dbReference type="InterPro" id="IPR016189">
    <property type="entry name" value="Transl_init_fac_IF2/IF5_N"/>
</dbReference>
<feature type="region of interest" description="Disordered" evidence="4">
    <location>
        <begin position="1"/>
        <end position="38"/>
    </location>
</feature>
<gene>
    <name evidence="6" type="ORF">PCOR1329_LOCUS204</name>
</gene>
<evidence type="ECO:0000256" key="2">
    <source>
        <dbReference type="ARBA" id="ARBA00022540"/>
    </source>
</evidence>
<proteinExistence type="inferred from homology"/>
<dbReference type="SUPFAM" id="SSF100966">
    <property type="entry name" value="Translation initiation factor 2 beta, aIF2beta, N-terminal domain"/>
    <property type="match status" value="1"/>
</dbReference>